<evidence type="ECO:0000313" key="4">
    <source>
        <dbReference type="Proteomes" id="UP000295506"/>
    </source>
</evidence>
<gene>
    <name evidence="1" type="ORF">AWY79_00780</name>
    <name evidence="2" type="ORF">EDC59_11469</name>
</gene>
<dbReference type="EMBL" id="CP014206">
    <property type="protein sequence ID" value="AMK09743.1"/>
    <property type="molecule type" value="Genomic_DNA"/>
</dbReference>
<protein>
    <submittedName>
        <fullName evidence="2">Uncharacterized protein</fullName>
    </submittedName>
</protein>
<sequence length="85" mass="8996">MGAAMRAEVIRKAEAHLAGMAVLDLGEVTITQKASSIEVGYMESRIELPLSQSAADDAARFLVGAAVYAEAQRTGRDLYSGPIID</sequence>
<dbReference type="AlphaFoldDB" id="A0A140D976"/>
<reference evidence="2 4" key="2">
    <citation type="submission" date="2019-03" db="EMBL/GenBank/DDBJ databases">
        <title>Genomic Encyclopedia of Type Strains, Phase IV (KMG-IV): sequencing the most valuable type-strain genomes for metagenomic binning, comparative biology and taxonomic classification.</title>
        <authorList>
            <person name="Goeker M."/>
        </authorList>
    </citation>
    <scope>NUCLEOTIDE SEQUENCE [LARGE SCALE GENOMIC DNA]</scope>
    <source>
        <strain evidence="2 4">DSM 101483</strain>
    </source>
</reference>
<evidence type="ECO:0000313" key="1">
    <source>
        <dbReference type="EMBL" id="AMK09743.1"/>
    </source>
</evidence>
<keyword evidence="3" id="KW-1185">Reference proteome</keyword>
<proteinExistence type="predicted"/>
<evidence type="ECO:0000313" key="2">
    <source>
        <dbReference type="EMBL" id="TDT86303.1"/>
    </source>
</evidence>
<dbReference type="Proteomes" id="UP000055611">
    <property type="component" value="Chromosome"/>
</dbReference>
<reference evidence="1 3" key="1">
    <citation type="journal article" date="2016" name="Front. Microbiol.">
        <title>Genome Sequence of the Piezophilic, Mesophilic Sulfate-Reducing Bacterium Desulfovibrio indicus J2T.</title>
        <authorList>
            <person name="Cao J."/>
            <person name="Maignien L."/>
            <person name="Shao Z."/>
            <person name="Alain K."/>
            <person name="Jebbar M."/>
        </authorList>
    </citation>
    <scope>NUCLEOTIDE SEQUENCE [LARGE SCALE GENOMIC DNA]</scope>
    <source>
        <strain evidence="1 3">J2</strain>
    </source>
</reference>
<dbReference type="Proteomes" id="UP000295506">
    <property type="component" value="Unassembled WGS sequence"/>
</dbReference>
<evidence type="ECO:0000313" key="3">
    <source>
        <dbReference type="Proteomes" id="UP000055611"/>
    </source>
</evidence>
<dbReference type="EMBL" id="SOBK01000014">
    <property type="protein sequence ID" value="TDT86303.1"/>
    <property type="molecule type" value="Genomic_DNA"/>
</dbReference>
<dbReference type="KEGG" id="dej:AWY79_00780"/>
<accession>A0A140D976</accession>
<organism evidence="2 4">
    <name type="scientific">Pseudodesulfovibrio indicus</name>
    <dbReference type="NCBI Taxonomy" id="1716143"/>
    <lineage>
        <taxon>Bacteria</taxon>
        <taxon>Pseudomonadati</taxon>
        <taxon>Thermodesulfobacteriota</taxon>
        <taxon>Desulfovibrionia</taxon>
        <taxon>Desulfovibrionales</taxon>
        <taxon>Desulfovibrionaceae</taxon>
    </lineage>
</organism>
<name>A0A140D976_9BACT</name>